<keyword evidence="7" id="KW-1185">Reference proteome</keyword>
<dbReference type="PROSITE" id="PS00893">
    <property type="entry name" value="NUDIX_BOX"/>
    <property type="match status" value="1"/>
</dbReference>
<evidence type="ECO:0000313" key="7">
    <source>
        <dbReference type="Proteomes" id="UP000735541"/>
    </source>
</evidence>
<accession>A0ABS6TWZ8</accession>
<evidence type="ECO:0000313" key="6">
    <source>
        <dbReference type="EMBL" id="MBV7672671.1"/>
    </source>
</evidence>
<feature type="domain" description="Nudix hydrolase" evidence="5">
    <location>
        <begin position="14"/>
        <end position="145"/>
    </location>
</feature>
<proteinExistence type="inferred from homology"/>
<dbReference type="EMBL" id="JAHUVW010000001">
    <property type="protein sequence ID" value="MBV7672671.1"/>
    <property type="molecule type" value="Genomic_DNA"/>
</dbReference>
<comment type="similarity">
    <text evidence="2 4">Belongs to the Nudix hydrolase family.</text>
</comment>
<dbReference type="InterPro" id="IPR020084">
    <property type="entry name" value="NUDIX_hydrolase_CS"/>
</dbReference>
<dbReference type="PRINTS" id="PR00502">
    <property type="entry name" value="NUDIXFAMILY"/>
</dbReference>
<evidence type="ECO:0000256" key="3">
    <source>
        <dbReference type="ARBA" id="ARBA00022801"/>
    </source>
</evidence>
<organism evidence="6 7">
    <name type="scientific">Streptomyces halstedii</name>
    <dbReference type="NCBI Taxonomy" id="1944"/>
    <lineage>
        <taxon>Bacteria</taxon>
        <taxon>Bacillati</taxon>
        <taxon>Actinomycetota</taxon>
        <taxon>Actinomycetes</taxon>
        <taxon>Kitasatosporales</taxon>
        <taxon>Streptomycetaceae</taxon>
        <taxon>Streptomyces</taxon>
    </lineage>
</organism>
<dbReference type="InterPro" id="IPR020476">
    <property type="entry name" value="Nudix_hydrolase"/>
</dbReference>
<dbReference type="Proteomes" id="UP000735541">
    <property type="component" value="Unassembled WGS sequence"/>
</dbReference>
<evidence type="ECO:0000259" key="5">
    <source>
        <dbReference type="PROSITE" id="PS51462"/>
    </source>
</evidence>
<comment type="caution">
    <text evidence="6">The sequence shown here is derived from an EMBL/GenBank/DDBJ whole genome shotgun (WGS) entry which is preliminary data.</text>
</comment>
<evidence type="ECO:0000256" key="2">
    <source>
        <dbReference type="ARBA" id="ARBA00005582"/>
    </source>
</evidence>
<comment type="cofactor">
    <cofactor evidence="1">
        <name>Mg(2+)</name>
        <dbReference type="ChEBI" id="CHEBI:18420"/>
    </cofactor>
</comment>
<dbReference type="PANTHER" id="PTHR43046">
    <property type="entry name" value="GDP-MANNOSE MANNOSYL HYDROLASE"/>
    <property type="match status" value="1"/>
</dbReference>
<keyword evidence="3 4" id="KW-0378">Hydrolase</keyword>
<dbReference type="PANTHER" id="PTHR43046:SF14">
    <property type="entry name" value="MUTT_NUDIX FAMILY PROTEIN"/>
    <property type="match status" value="1"/>
</dbReference>
<gene>
    <name evidence="6" type="ORF">STHAL_24790</name>
</gene>
<reference evidence="6 7" key="1">
    <citation type="submission" date="2021-07" db="EMBL/GenBank/DDBJ databases">
        <title>Sequencing Streptomyces halstedii LGO-A4 genome an citrus endophytic actinomycete.</title>
        <authorList>
            <person name="Samborskyy M."/>
            <person name="Scott N."/>
            <person name="Deglau R."/>
            <person name="Dickens S."/>
            <person name="Oliveira L.G."/>
        </authorList>
    </citation>
    <scope>NUCLEOTIDE SEQUENCE [LARGE SCALE GENOMIC DNA]</scope>
    <source>
        <strain evidence="6 7">LGO-A4</strain>
    </source>
</reference>
<dbReference type="InterPro" id="IPR015797">
    <property type="entry name" value="NUDIX_hydrolase-like_dom_sf"/>
</dbReference>
<evidence type="ECO:0000256" key="1">
    <source>
        <dbReference type="ARBA" id="ARBA00001946"/>
    </source>
</evidence>
<dbReference type="GO" id="GO:0016787">
    <property type="term" value="F:hydrolase activity"/>
    <property type="evidence" value="ECO:0007669"/>
    <property type="project" value="UniProtKB-KW"/>
</dbReference>
<sequence>MAAENGRAGKAPEPRVQLVIGIVRKGDEILLVRESLGINGESLWSLPGGGVEDGELMNEALRRELREETGLLVGNPARTAFLMHIDSEQHPSALAVAFEIDAWSGNLAPTDDDIEQAAFFPLPDALKLLGELDSATQRDPIVGHLTGTVAPGTTWLYRNRGEEETLVARW</sequence>
<evidence type="ECO:0000256" key="4">
    <source>
        <dbReference type="RuleBase" id="RU003476"/>
    </source>
</evidence>
<dbReference type="InterPro" id="IPR000086">
    <property type="entry name" value="NUDIX_hydrolase_dom"/>
</dbReference>
<dbReference type="Pfam" id="PF00293">
    <property type="entry name" value="NUDIX"/>
    <property type="match status" value="1"/>
</dbReference>
<dbReference type="Gene3D" id="3.90.79.10">
    <property type="entry name" value="Nucleoside Triphosphate Pyrophosphohydrolase"/>
    <property type="match status" value="1"/>
</dbReference>
<dbReference type="RefSeq" id="WP_228871593.1">
    <property type="nucleotide sequence ID" value="NZ_JAHUVW010000001.1"/>
</dbReference>
<dbReference type="SUPFAM" id="SSF55811">
    <property type="entry name" value="Nudix"/>
    <property type="match status" value="1"/>
</dbReference>
<dbReference type="PROSITE" id="PS51462">
    <property type="entry name" value="NUDIX"/>
    <property type="match status" value="1"/>
</dbReference>
<name>A0ABS6TWZ8_STRHA</name>
<dbReference type="CDD" id="cd02883">
    <property type="entry name" value="NUDIX_Hydrolase"/>
    <property type="match status" value="1"/>
</dbReference>
<protein>
    <submittedName>
        <fullName evidence="6">NUDIX hydrolase</fullName>
    </submittedName>
</protein>